<evidence type="ECO:0000313" key="1">
    <source>
        <dbReference type="EMBL" id="MBX36330.1"/>
    </source>
</evidence>
<organism evidence="1">
    <name type="scientific">Rhizophora mucronata</name>
    <name type="common">Asiatic mangrove</name>
    <dbReference type="NCBI Taxonomy" id="61149"/>
    <lineage>
        <taxon>Eukaryota</taxon>
        <taxon>Viridiplantae</taxon>
        <taxon>Streptophyta</taxon>
        <taxon>Embryophyta</taxon>
        <taxon>Tracheophyta</taxon>
        <taxon>Spermatophyta</taxon>
        <taxon>Magnoliopsida</taxon>
        <taxon>eudicotyledons</taxon>
        <taxon>Gunneridae</taxon>
        <taxon>Pentapetalae</taxon>
        <taxon>rosids</taxon>
        <taxon>fabids</taxon>
        <taxon>Malpighiales</taxon>
        <taxon>Rhizophoraceae</taxon>
        <taxon>Rhizophora</taxon>
    </lineage>
</organism>
<accession>A0A2P2N1I7</accession>
<proteinExistence type="predicted"/>
<dbReference type="EMBL" id="GGEC01055846">
    <property type="protein sequence ID" value="MBX36330.1"/>
    <property type="molecule type" value="Transcribed_RNA"/>
</dbReference>
<sequence>MFTTFELRCILCDAAFLWMERRGKSLIGILLK</sequence>
<dbReference type="AlphaFoldDB" id="A0A2P2N1I7"/>
<reference evidence="1" key="1">
    <citation type="submission" date="2018-02" db="EMBL/GenBank/DDBJ databases">
        <title>Rhizophora mucronata_Transcriptome.</title>
        <authorList>
            <person name="Meera S.P."/>
            <person name="Sreeshan A."/>
            <person name="Augustine A."/>
        </authorList>
    </citation>
    <scope>NUCLEOTIDE SEQUENCE</scope>
    <source>
        <tissue evidence="1">Leaf</tissue>
    </source>
</reference>
<name>A0A2P2N1I7_RHIMU</name>
<protein>
    <submittedName>
        <fullName evidence="1">Uncharacterized protein</fullName>
    </submittedName>
</protein>